<protein>
    <submittedName>
        <fullName evidence="1">Uncharacterized protein</fullName>
    </submittedName>
</protein>
<proteinExistence type="predicted"/>
<name>A0A1G7H4V9_9BRAD</name>
<evidence type="ECO:0000313" key="1">
    <source>
        <dbReference type="EMBL" id="SDE95487.1"/>
    </source>
</evidence>
<organism evidence="1 2">
    <name type="scientific">Bradyrhizobium brasilense</name>
    <dbReference type="NCBI Taxonomy" id="1419277"/>
    <lineage>
        <taxon>Bacteria</taxon>
        <taxon>Pseudomonadati</taxon>
        <taxon>Pseudomonadota</taxon>
        <taxon>Alphaproteobacteria</taxon>
        <taxon>Hyphomicrobiales</taxon>
        <taxon>Nitrobacteraceae</taxon>
        <taxon>Bradyrhizobium</taxon>
    </lineage>
</organism>
<dbReference type="AlphaFoldDB" id="A0A1G7H4V9"/>
<reference evidence="1 2" key="1">
    <citation type="submission" date="2016-10" db="EMBL/GenBank/DDBJ databases">
        <authorList>
            <person name="de Groot N.N."/>
        </authorList>
    </citation>
    <scope>NUCLEOTIDE SEQUENCE [LARGE SCALE GENOMIC DNA]</scope>
    <source>
        <strain evidence="1 2">R5</strain>
    </source>
</reference>
<evidence type="ECO:0000313" key="2">
    <source>
        <dbReference type="Proteomes" id="UP000199245"/>
    </source>
</evidence>
<dbReference type="EMBL" id="FMZW01000040">
    <property type="protein sequence ID" value="SDE95487.1"/>
    <property type="molecule type" value="Genomic_DNA"/>
</dbReference>
<sequence>MGRGTFIHLSLVRRAIDSANNIEQLTLRIPACWLQRFNLPGFLVFRSLLMKSNFDITSELPKRGDSTDGAKGAVGRCGFVELIGRAHASSTVEIRSQRGDGEFVILGTTTALPLTDPFVQPVATPDASNRFAFRAGIQPGTYSFEVRLQGSSLDVASSLSLTDLVSAKKYSFEEGSGGAGRFVTHDVTVTAAA</sequence>
<gene>
    <name evidence="1" type="ORF">SAMN05216337_104046</name>
</gene>
<dbReference type="Proteomes" id="UP000199245">
    <property type="component" value="Unassembled WGS sequence"/>
</dbReference>
<dbReference type="RefSeq" id="WP_143029710.1">
    <property type="nucleotide sequence ID" value="NZ_FMZW01000040.1"/>
</dbReference>
<accession>A0A1G7H4V9</accession>